<dbReference type="InterPro" id="IPR036909">
    <property type="entry name" value="Cyt_c-like_dom_sf"/>
</dbReference>
<feature type="chain" id="PRO_5006604994" description="Cytochrome c-551" evidence="9">
    <location>
        <begin position="26"/>
        <end position="122"/>
    </location>
</feature>
<accession>A0A0S2TFL7</accession>
<keyword evidence="9" id="KW-0732">Signal</keyword>
<dbReference type="GO" id="GO:0005506">
    <property type="term" value="F:iron ion binding"/>
    <property type="evidence" value="ECO:0007669"/>
    <property type="project" value="InterPro"/>
</dbReference>
<evidence type="ECO:0000256" key="9">
    <source>
        <dbReference type="SAM" id="SignalP"/>
    </source>
</evidence>
<dbReference type="Pfam" id="PF00034">
    <property type="entry name" value="Cytochrom_C"/>
    <property type="match status" value="1"/>
</dbReference>
<gene>
    <name evidence="11" type="ORF">Tel_12755</name>
</gene>
<dbReference type="InterPro" id="IPR009056">
    <property type="entry name" value="Cyt_c-like_dom"/>
</dbReference>
<evidence type="ECO:0000256" key="3">
    <source>
        <dbReference type="ARBA" id="ARBA00022617"/>
    </source>
</evidence>
<dbReference type="InterPro" id="IPR002324">
    <property type="entry name" value="Cyt_c_ID"/>
</dbReference>
<evidence type="ECO:0000313" key="12">
    <source>
        <dbReference type="Proteomes" id="UP000055136"/>
    </source>
</evidence>
<evidence type="ECO:0000313" key="11">
    <source>
        <dbReference type="EMBL" id="ALP53934.1"/>
    </source>
</evidence>
<evidence type="ECO:0000256" key="5">
    <source>
        <dbReference type="ARBA" id="ARBA00022982"/>
    </source>
</evidence>
<evidence type="ECO:0000256" key="6">
    <source>
        <dbReference type="ARBA" id="ARBA00023004"/>
    </source>
</evidence>
<dbReference type="STRING" id="1748243.Tel_12755"/>
<dbReference type="GO" id="GO:0009055">
    <property type="term" value="F:electron transfer activity"/>
    <property type="evidence" value="ECO:0007669"/>
    <property type="project" value="InterPro"/>
</dbReference>
<keyword evidence="5" id="KW-0249">Electron transport</keyword>
<keyword evidence="3 8" id="KW-0349">Heme</keyword>
<evidence type="ECO:0000256" key="8">
    <source>
        <dbReference type="PIRSR" id="PIRSR602324-1"/>
    </source>
</evidence>
<feature type="binding site" description="covalent" evidence="8">
    <location>
        <position position="41"/>
    </location>
    <ligand>
        <name>heme c</name>
        <dbReference type="ChEBI" id="CHEBI:61717"/>
    </ligand>
</feature>
<dbReference type="AlphaFoldDB" id="A0A0S2TFL7"/>
<comment type="PTM">
    <text evidence="8">Binds 1 heme c group covalently per subunit.</text>
</comment>
<keyword evidence="6 8" id="KW-0408">Iron</keyword>
<feature type="binding site" description="covalent" evidence="8">
    <location>
        <position position="92"/>
    </location>
    <ligand>
        <name>heme c</name>
        <dbReference type="ChEBI" id="CHEBI:61717"/>
    </ligand>
</feature>
<sequence>MKLTQSMFMGSALAIAALGSNGALAQEMPEIATKSGCTACHAVDKKVVGPAWAWVAHRYQDQDQAEAKKTLLAQMEKGGKGKWTEYTGGVPMPPYGPRTTAEQRDQLAEFILGLDPVKPPND</sequence>
<dbReference type="KEGG" id="tee:Tel_12755"/>
<reference evidence="11" key="1">
    <citation type="submission" date="2015-10" db="EMBL/GenBank/DDBJ databases">
        <title>Description of Candidatus Tenderia electrophaga gen. nov, sp. nov., an Uncultivated Electroautotroph from a Biocathode Enrichment.</title>
        <authorList>
            <person name="Eddie B.J."/>
            <person name="Malanoski A.P."/>
            <person name="Wang Z."/>
            <person name="Hall R.J."/>
            <person name="Oh S.D."/>
            <person name="Heiner C."/>
            <person name="Lin B."/>
            <person name="Strycharz-Glaven S.M."/>
        </authorList>
    </citation>
    <scope>NUCLEOTIDE SEQUENCE [LARGE SCALE GENOMIC DNA]</scope>
    <source>
        <strain evidence="11">NRL1</strain>
    </source>
</reference>
<dbReference type="GO" id="GO:0020037">
    <property type="term" value="F:heme binding"/>
    <property type="evidence" value="ECO:0007669"/>
    <property type="project" value="InterPro"/>
</dbReference>
<keyword evidence="2" id="KW-0813">Transport</keyword>
<dbReference type="Gene3D" id="1.10.760.10">
    <property type="entry name" value="Cytochrome c-like domain"/>
    <property type="match status" value="1"/>
</dbReference>
<feature type="domain" description="Cytochrome c" evidence="10">
    <location>
        <begin position="17"/>
        <end position="115"/>
    </location>
</feature>
<keyword evidence="12" id="KW-1185">Reference proteome</keyword>
<dbReference type="PRINTS" id="PR00606">
    <property type="entry name" value="CYTCHROMECID"/>
</dbReference>
<evidence type="ECO:0000256" key="2">
    <source>
        <dbReference type="ARBA" id="ARBA00022448"/>
    </source>
</evidence>
<dbReference type="PROSITE" id="PS51007">
    <property type="entry name" value="CYTC"/>
    <property type="match status" value="1"/>
</dbReference>
<name>A0A0S2TFL7_9GAMM</name>
<evidence type="ECO:0000256" key="7">
    <source>
        <dbReference type="ARBA" id="ARBA00031244"/>
    </source>
</evidence>
<evidence type="ECO:0000256" key="1">
    <source>
        <dbReference type="ARBA" id="ARBA00021020"/>
    </source>
</evidence>
<evidence type="ECO:0000259" key="10">
    <source>
        <dbReference type="PROSITE" id="PS51007"/>
    </source>
</evidence>
<dbReference type="SUPFAM" id="SSF46626">
    <property type="entry name" value="Cytochrome c"/>
    <property type="match status" value="1"/>
</dbReference>
<feature type="signal peptide" evidence="9">
    <location>
        <begin position="1"/>
        <end position="25"/>
    </location>
</feature>
<dbReference type="Proteomes" id="UP000055136">
    <property type="component" value="Chromosome"/>
</dbReference>
<keyword evidence="4 8" id="KW-0479">Metal-binding</keyword>
<dbReference type="EMBL" id="CP013099">
    <property type="protein sequence ID" value="ALP53934.1"/>
    <property type="molecule type" value="Genomic_DNA"/>
</dbReference>
<protein>
    <recommendedName>
        <fullName evidence="1">Cytochrome c-551</fullName>
    </recommendedName>
    <alternativeName>
        <fullName evidence="7">Cytochrome c551</fullName>
    </alternativeName>
</protein>
<evidence type="ECO:0000256" key="4">
    <source>
        <dbReference type="ARBA" id="ARBA00022723"/>
    </source>
</evidence>
<organism evidence="11 12">
    <name type="scientific">Candidatus Tenderia electrophaga</name>
    <dbReference type="NCBI Taxonomy" id="1748243"/>
    <lineage>
        <taxon>Bacteria</taxon>
        <taxon>Pseudomonadati</taxon>
        <taxon>Pseudomonadota</taxon>
        <taxon>Gammaproteobacteria</taxon>
        <taxon>Candidatus Tenderiales</taxon>
        <taxon>Candidatus Tenderiaceae</taxon>
        <taxon>Candidatus Tenderia</taxon>
    </lineage>
</organism>
<proteinExistence type="predicted"/>
<feature type="binding site" description="covalent" evidence="8">
    <location>
        <position position="37"/>
    </location>
    <ligand>
        <name>heme c</name>
        <dbReference type="ChEBI" id="CHEBI:61717"/>
    </ligand>
</feature>